<dbReference type="InterPro" id="IPR003333">
    <property type="entry name" value="CMAS"/>
</dbReference>
<dbReference type="InterPro" id="IPR050723">
    <property type="entry name" value="CFA/CMAS"/>
</dbReference>
<dbReference type="Gene3D" id="3.40.50.150">
    <property type="entry name" value="Vaccinia Virus protein VP39"/>
    <property type="match status" value="1"/>
</dbReference>
<keyword evidence="5" id="KW-0443">Lipid metabolism</keyword>
<gene>
    <name evidence="7" type="ORF">COY67_03505</name>
</gene>
<sequence length="370" mass="43317">MSKETENFIIDILALANIEINGSHPWDLQVHNEKLYKRILSGGTLAFGESYMDGWWDVPKLDQFFTKVLFARLDKKIRNWKTLGLIIKSKITNQQNFIRAWKAGRVHYDIGNKLYTRMLDKRMMYSCGYWKNADTLDQAQIDKLELCCQKLQLEKGMKVLDIGCGWGGFAKYAAEHYGVEVIGINNSKNQTKLAQESCKDLPVTIKFMDYRDLEGQYDRIISIGMFEHVGYKNYKLYMKIVSKLLKPKGLFLLHTIGGNKSVIATEPWIDKYIFPNSMLPSAKQIANAYQGIFIMEDWHNFGPDYDQTLMAWYDHFIEHWAEIKDDYDDRFKRMWTYYLLSCAGSFRARKNQLWQIVLSKGDITKYQGIR</sequence>
<keyword evidence="4" id="KW-0949">S-adenosyl-L-methionine</keyword>
<dbReference type="PIRSF" id="PIRSF003085">
    <property type="entry name" value="CMAS"/>
    <property type="match status" value="1"/>
</dbReference>
<evidence type="ECO:0000256" key="3">
    <source>
        <dbReference type="ARBA" id="ARBA00022679"/>
    </source>
</evidence>
<organism evidence="7 8">
    <name type="scientific">Candidatus Komeilibacteria bacterium CG_4_10_14_0_8_um_filter_37_78</name>
    <dbReference type="NCBI Taxonomy" id="1974471"/>
    <lineage>
        <taxon>Bacteria</taxon>
        <taxon>Candidatus Komeiliibacteriota</taxon>
    </lineage>
</organism>
<dbReference type="CDD" id="cd02440">
    <property type="entry name" value="AdoMet_MTases"/>
    <property type="match status" value="1"/>
</dbReference>
<feature type="active site" evidence="6">
    <location>
        <position position="342"/>
    </location>
</feature>
<evidence type="ECO:0000256" key="1">
    <source>
        <dbReference type="ARBA" id="ARBA00010815"/>
    </source>
</evidence>
<proteinExistence type="inferred from homology"/>
<dbReference type="GO" id="GO:0008168">
    <property type="term" value="F:methyltransferase activity"/>
    <property type="evidence" value="ECO:0007669"/>
    <property type="project" value="UniProtKB-KW"/>
</dbReference>
<evidence type="ECO:0000313" key="8">
    <source>
        <dbReference type="Proteomes" id="UP000228689"/>
    </source>
</evidence>
<accession>A0A2M7RAJ9</accession>
<dbReference type="AlphaFoldDB" id="A0A2M7RAJ9"/>
<dbReference type="PANTHER" id="PTHR43667">
    <property type="entry name" value="CYCLOPROPANE-FATTY-ACYL-PHOSPHOLIPID SYNTHASE"/>
    <property type="match status" value="1"/>
</dbReference>
<comment type="similarity">
    <text evidence="1">Belongs to the CFA/CMAS family.</text>
</comment>
<evidence type="ECO:0000313" key="7">
    <source>
        <dbReference type="EMBL" id="PIY93793.1"/>
    </source>
</evidence>
<evidence type="ECO:0000256" key="4">
    <source>
        <dbReference type="ARBA" id="ARBA00022691"/>
    </source>
</evidence>
<dbReference type="Proteomes" id="UP000228689">
    <property type="component" value="Unassembled WGS sequence"/>
</dbReference>
<evidence type="ECO:0000256" key="6">
    <source>
        <dbReference type="PIRSR" id="PIRSR003085-1"/>
    </source>
</evidence>
<name>A0A2M7RAJ9_9BACT</name>
<protein>
    <submittedName>
        <fullName evidence="7">Cyclopropane-fatty-acyl-phospholipid synthase</fullName>
    </submittedName>
</protein>
<dbReference type="GO" id="GO:0032259">
    <property type="term" value="P:methylation"/>
    <property type="evidence" value="ECO:0007669"/>
    <property type="project" value="UniProtKB-KW"/>
</dbReference>
<keyword evidence="3" id="KW-0808">Transferase</keyword>
<evidence type="ECO:0000256" key="5">
    <source>
        <dbReference type="ARBA" id="ARBA00023098"/>
    </source>
</evidence>
<dbReference type="NCBIfam" id="NF008686">
    <property type="entry name" value="PRK11705.1"/>
    <property type="match status" value="1"/>
</dbReference>
<dbReference type="InterPro" id="IPR029063">
    <property type="entry name" value="SAM-dependent_MTases_sf"/>
</dbReference>
<keyword evidence="2" id="KW-0489">Methyltransferase</keyword>
<dbReference type="Pfam" id="PF02353">
    <property type="entry name" value="CMAS"/>
    <property type="match status" value="1"/>
</dbReference>
<dbReference type="GO" id="GO:0008610">
    <property type="term" value="P:lipid biosynthetic process"/>
    <property type="evidence" value="ECO:0007669"/>
    <property type="project" value="InterPro"/>
</dbReference>
<comment type="caution">
    <text evidence="7">The sequence shown here is derived from an EMBL/GenBank/DDBJ whole genome shotgun (WGS) entry which is preliminary data.</text>
</comment>
<evidence type="ECO:0000256" key="2">
    <source>
        <dbReference type="ARBA" id="ARBA00022603"/>
    </source>
</evidence>
<dbReference type="SUPFAM" id="SSF53335">
    <property type="entry name" value="S-adenosyl-L-methionine-dependent methyltransferases"/>
    <property type="match status" value="1"/>
</dbReference>
<reference evidence="8" key="1">
    <citation type="submission" date="2017-09" db="EMBL/GenBank/DDBJ databases">
        <title>Depth-based differentiation of microbial function through sediment-hosted aquifers and enrichment of novel symbionts in the deep terrestrial subsurface.</title>
        <authorList>
            <person name="Probst A.J."/>
            <person name="Ladd B."/>
            <person name="Jarett J.K."/>
            <person name="Geller-Mcgrath D.E."/>
            <person name="Sieber C.M.K."/>
            <person name="Emerson J.B."/>
            <person name="Anantharaman K."/>
            <person name="Thomas B.C."/>
            <person name="Malmstrom R."/>
            <person name="Stieglmeier M."/>
            <person name="Klingl A."/>
            <person name="Woyke T."/>
            <person name="Ryan C.M."/>
            <person name="Banfield J.F."/>
        </authorList>
    </citation>
    <scope>NUCLEOTIDE SEQUENCE [LARGE SCALE GENOMIC DNA]</scope>
</reference>
<dbReference type="PANTHER" id="PTHR43667:SF1">
    <property type="entry name" value="CYCLOPROPANE-FATTY-ACYL-PHOSPHOLIPID SYNTHASE"/>
    <property type="match status" value="1"/>
</dbReference>
<dbReference type="EMBL" id="PFMC01000082">
    <property type="protein sequence ID" value="PIY93793.1"/>
    <property type="molecule type" value="Genomic_DNA"/>
</dbReference>